<evidence type="ECO:0008006" key="5">
    <source>
        <dbReference type="Google" id="ProtNLM"/>
    </source>
</evidence>
<accession>A0A1B3BCL3</accession>
<dbReference type="STRING" id="1144748.KS2013_1823"/>
<name>A0A1B3BCL3_9GAMM</name>
<feature type="compositionally biased region" description="Basic and acidic residues" evidence="1">
    <location>
        <begin position="57"/>
        <end position="75"/>
    </location>
</feature>
<evidence type="ECO:0000256" key="2">
    <source>
        <dbReference type="SAM" id="SignalP"/>
    </source>
</evidence>
<dbReference type="NCBIfam" id="NF033223">
    <property type="entry name" value="YHYH_alt"/>
    <property type="match status" value="1"/>
</dbReference>
<evidence type="ECO:0000256" key="1">
    <source>
        <dbReference type="SAM" id="MobiDB-lite"/>
    </source>
</evidence>
<feature type="chain" id="PRO_5008544166" description="YHYH domain-containing protein" evidence="2">
    <location>
        <begin position="18"/>
        <end position="82"/>
    </location>
</feature>
<feature type="signal peptide" evidence="2">
    <location>
        <begin position="1"/>
        <end position="17"/>
    </location>
</feature>
<proteinExistence type="predicted"/>
<evidence type="ECO:0000313" key="3">
    <source>
        <dbReference type="EMBL" id="AOE50532.1"/>
    </source>
</evidence>
<dbReference type="Proteomes" id="UP000094147">
    <property type="component" value="Chromosome"/>
</dbReference>
<gene>
    <name evidence="3" type="ORF">KS2013_1823</name>
</gene>
<dbReference type="OrthoDB" id="7069151at2"/>
<organism evidence="3 4">
    <name type="scientific">Kangiella sediminilitoris</name>
    <dbReference type="NCBI Taxonomy" id="1144748"/>
    <lineage>
        <taxon>Bacteria</taxon>
        <taxon>Pseudomonadati</taxon>
        <taxon>Pseudomonadota</taxon>
        <taxon>Gammaproteobacteria</taxon>
        <taxon>Kangiellales</taxon>
        <taxon>Kangiellaceae</taxon>
        <taxon>Kangiella</taxon>
    </lineage>
</organism>
<feature type="region of interest" description="Disordered" evidence="1">
    <location>
        <begin position="57"/>
        <end position="82"/>
    </location>
</feature>
<dbReference type="KEGG" id="ksd:KS2013_1823"/>
<reference evidence="4" key="1">
    <citation type="submission" date="2015-08" db="EMBL/GenBank/DDBJ databases">
        <authorList>
            <person name="Kim K.M."/>
        </authorList>
    </citation>
    <scope>NUCLEOTIDE SEQUENCE [LARGE SCALE GENOMIC DNA]</scope>
    <source>
        <strain evidence="4">KCTC 23892</strain>
    </source>
</reference>
<dbReference type="EMBL" id="CP012418">
    <property type="protein sequence ID" value="AOE50532.1"/>
    <property type="molecule type" value="Genomic_DNA"/>
</dbReference>
<protein>
    <recommendedName>
        <fullName evidence="5">YHYH domain-containing protein</fullName>
    </recommendedName>
</protein>
<sequence precursor="true">MKIRMILAACLCLFVFAADGHSGRLDKNGGHNCSKKSKEKGLCSGYHYHRAASMAHSHDGEVHSHIPKSSEKKNIVGETPSI</sequence>
<dbReference type="InterPro" id="IPR047773">
    <property type="entry name" value="YHYH_dom_bact"/>
</dbReference>
<evidence type="ECO:0000313" key="4">
    <source>
        <dbReference type="Proteomes" id="UP000094147"/>
    </source>
</evidence>
<keyword evidence="2" id="KW-0732">Signal</keyword>
<keyword evidence="4" id="KW-1185">Reference proteome</keyword>
<dbReference type="AlphaFoldDB" id="A0A1B3BCL3"/>